<evidence type="ECO:0000313" key="2">
    <source>
        <dbReference type="EMBL" id="GGX56574.1"/>
    </source>
</evidence>
<evidence type="ECO:0000256" key="1">
    <source>
        <dbReference type="SAM" id="SignalP"/>
    </source>
</evidence>
<organism evidence="2 3">
    <name type="scientific">Litorimonas cladophorae</name>
    <dbReference type="NCBI Taxonomy" id="1220491"/>
    <lineage>
        <taxon>Bacteria</taxon>
        <taxon>Pseudomonadati</taxon>
        <taxon>Pseudomonadota</taxon>
        <taxon>Alphaproteobacteria</taxon>
        <taxon>Maricaulales</taxon>
        <taxon>Robiginitomaculaceae</taxon>
    </lineage>
</organism>
<comment type="caution">
    <text evidence="2">The sequence shown here is derived from an EMBL/GenBank/DDBJ whole genome shotgun (WGS) entry which is preliminary data.</text>
</comment>
<protein>
    <submittedName>
        <fullName evidence="2">Uncharacterized protein</fullName>
    </submittedName>
</protein>
<reference evidence="2 3" key="1">
    <citation type="journal article" date="2014" name="Int. J. Syst. Evol. Microbiol.">
        <title>Complete genome sequence of Corynebacterium casei LMG S-19264T (=DSM 44701T), isolated from a smear-ripened cheese.</title>
        <authorList>
            <consortium name="US DOE Joint Genome Institute (JGI-PGF)"/>
            <person name="Walter F."/>
            <person name="Albersmeier A."/>
            <person name="Kalinowski J."/>
            <person name="Ruckert C."/>
        </authorList>
    </citation>
    <scope>NUCLEOTIDE SEQUENCE [LARGE SCALE GENOMIC DNA]</scope>
    <source>
        <strain evidence="2 3">KCTC 23968</strain>
    </source>
</reference>
<keyword evidence="3" id="KW-1185">Reference proteome</keyword>
<dbReference type="RefSeq" id="WP_189580042.1">
    <property type="nucleotide sequence ID" value="NZ_BMYV01000001.1"/>
</dbReference>
<gene>
    <name evidence="2" type="ORF">GCM10011309_01750</name>
</gene>
<feature type="chain" id="PRO_5037181475" evidence="1">
    <location>
        <begin position="21"/>
        <end position="221"/>
    </location>
</feature>
<dbReference type="EMBL" id="BMYV01000001">
    <property type="protein sequence ID" value="GGX56574.1"/>
    <property type="molecule type" value="Genomic_DNA"/>
</dbReference>
<name>A0A918NBW7_9PROT</name>
<sequence length="221" mass="23947">MKTLLKTAAIAALITGFANAAQAGTPHAFQTDAELAMIDMAPTLNPQNGSAEIRQAALIEREKLSAKSRIAVARLDGGRFIPTPHNEEADWSFLSKRMDVNLEMLTAGDHFKYIPEIAFDGIDTDNKIDEIRLTAANEGYSHVILYGMDADAYWSSFGGKALSETGLTVHEDCNSWDKAKAKALLVDAHTGEVLGAAKTDDVTFNIGYLADDMERVLNALT</sequence>
<accession>A0A918NBW7</accession>
<proteinExistence type="predicted"/>
<keyword evidence="1" id="KW-0732">Signal</keyword>
<feature type="signal peptide" evidence="1">
    <location>
        <begin position="1"/>
        <end position="20"/>
    </location>
</feature>
<evidence type="ECO:0000313" key="3">
    <source>
        <dbReference type="Proteomes" id="UP000600865"/>
    </source>
</evidence>
<dbReference type="Proteomes" id="UP000600865">
    <property type="component" value="Unassembled WGS sequence"/>
</dbReference>
<dbReference type="AlphaFoldDB" id="A0A918NBW7"/>